<dbReference type="AlphaFoldDB" id="A0A4P7W3G7"/>
<gene>
    <name evidence="1" type="ORF">E7747_08845</name>
</gene>
<dbReference type="InterPro" id="IPR058240">
    <property type="entry name" value="rSAM_sf"/>
</dbReference>
<name>A0A4P7W3G7_9BACT</name>
<keyword evidence="2" id="KW-1185">Reference proteome</keyword>
<sequence length="462" mass="55328">MAKKNTIIGLVDADLLNGGTRHPNLLLMKLSGFLKDNNLIVELITTNTIDISKYKLIYISKVFSFSPDPQFYTTATKYQKRKFRIGGTGMYATKTKIPEFKQFRERDMYQIERDSFLRTLPNKYGIEERPFGIDLSRQMPDYNLYDDYIEQKIKEGRNPNYYNDYKHYSIGFLTRGCIRHCPFCVNKLENEVTAYSKLEWFVSNEKDNRGKLIRPYIYLWDDNFLAAPKEIWKPQLEELMKLGRPFQFRQGLDERIIAESPDGEEIAKMLSQCKYHGDFIFAFDNWHDREKIIKALKIWRKYNPKKGTKFYLFCGYRMAPDNINRFYEDICLIFKRIEILMKFGCVGYVMRHEDYHSSPIPNLYVQIARWCNQQAFYKKMSFWEFVYRNQSFWEETTKKIVGRPKQKGYDDFMKDVKAGYYDNVKMCLPLRTIVELFEMFPEHVDELLYLFSLKFEILKNSK</sequence>
<reference evidence="2" key="1">
    <citation type="submission" date="2019-02" db="EMBL/GenBank/DDBJ databases">
        <title>Isolation and identification of novel species under the genus Muribaculum.</title>
        <authorList>
            <person name="Miyake S."/>
            <person name="Ding Y."/>
            <person name="Low A."/>
            <person name="Soh M."/>
            <person name="Seedorf H."/>
        </authorList>
    </citation>
    <scope>NUCLEOTIDE SEQUENCE [LARGE SCALE GENOMIC DNA]</scope>
    <source>
        <strain evidence="2">H5</strain>
    </source>
</reference>
<dbReference type="EMBL" id="CP039396">
    <property type="protein sequence ID" value="QCD42382.1"/>
    <property type="molecule type" value="Genomic_DNA"/>
</dbReference>
<accession>A0A4P7W3G7</accession>
<protein>
    <recommendedName>
        <fullName evidence="3">Radical SAM protein</fullName>
    </recommendedName>
</protein>
<dbReference type="RefSeq" id="WP_136415504.1">
    <property type="nucleotide sequence ID" value="NZ_CP039396.1"/>
</dbReference>
<dbReference type="Proteomes" id="UP000297149">
    <property type="component" value="Chromosome"/>
</dbReference>
<evidence type="ECO:0000313" key="1">
    <source>
        <dbReference type="EMBL" id="QCD42382.1"/>
    </source>
</evidence>
<evidence type="ECO:0008006" key="3">
    <source>
        <dbReference type="Google" id="ProtNLM"/>
    </source>
</evidence>
<proteinExistence type="predicted"/>
<dbReference type="KEGG" id="ddb:E7747_08845"/>
<dbReference type="SUPFAM" id="SSF102114">
    <property type="entry name" value="Radical SAM enzymes"/>
    <property type="match status" value="1"/>
</dbReference>
<evidence type="ECO:0000313" key="2">
    <source>
        <dbReference type="Proteomes" id="UP000297149"/>
    </source>
</evidence>
<organism evidence="1 2">
    <name type="scientific">Duncaniella dubosii</name>
    <dbReference type="NCBI Taxonomy" id="2518971"/>
    <lineage>
        <taxon>Bacteria</taxon>
        <taxon>Pseudomonadati</taxon>
        <taxon>Bacteroidota</taxon>
        <taxon>Bacteroidia</taxon>
        <taxon>Bacteroidales</taxon>
        <taxon>Muribaculaceae</taxon>
        <taxon>Duncaniella</taxon>
    </lineage>
</organism>